<comment type="caution">
    <text evidence="1">The sequence shown here is derived from an EMBL/GenBank/DDBJ whole genome shotgun (WGS) entry which is preliminary data.</text>
</comment>
<evidence type="ECO:0000313" key="2">
    <source>
        <dbReference type="Proteomes" id="UP000325438"/>
    </source>
</evidence>
<dbReference type="EMBL" id="VUBA01000089">
    <property type="protein sequence ID" value="MPQ85284.1"/>
    <property type="molecule type" value="Genomic_DNA"/>
</dbReference>
<dbReference type="SUPFAM" id="SSF53756">
    <property type="entry name" value="UDP-Glycosyltransferase/glycogen phosphorylase"/>
    <property type="match status" value="1"/>
</dbReference>
<dbReference type="Gene3D" id="3.40.50.2000">
    <property type="entry name" value="Glycogen Phosphorylase B"/>
    <property type="match status" value="2"/>
</dbReference>
<keyword evidence="1" id="KW-0808">Transferase</keyword>
<reference evidence="1 2" key="1">
    <citation type="submission" date="2019-09" db="EMBL/GenBank/DDBJ databases">
        <title>The draft genomes of Allium pathogen Pseudomonas sp.</title>
        <authorList>
            <person name="Fujikawa T."/>
            <person name="Sawada H."/>
        </authorList>
    </citation>
    <scope>NUCLEOTIDE SEQUENCE [LARGE SCALE GENOMIC DNA]</scope>
    <source>
        <strain evidence="1 2">MAFF 730085</strain>
    </source>
</reference>
<organism evidence="1 2">
    <name type="scientific">Pseudomonas kitaguniensis</name>
    <dbReference type="NCBI Taxonomy" id="2607908"/>
    <lineage>
        <taxon>Bacteria</taxon>
        <taxon>Pseudomonadati</taxon>
        <taxon>Pseudomonadota</taxon>
        <taxon>Gammaproteobacteria</taxon>
        <taxon>Pseudomonadales</taxon>
        <taxon>Pseudomonadaceae</taxon>
        <taxon>Pseudomonas</taxon>
    </lineage>
</organism>
<protein>
    <submittedName>
        <fullName evidence="1">Glycosyltransferase family 4 protein</fullName>
    </submittedName>
</protein>
<name>A0A5N7JV72_9PSED</name>
<dbReference type="RefSeq" id="WP_152749975.1">
    <property type="nucleotide sequence ID" value="NZ_VUBA01000089.1"/>
</dbReference>
<sequence>MQQKRILVIGKVSPVQGGVSINTYEVSLALAMAGYQVDLLSNRQEVADGYRQVGGGVQDCAGLKFFDIEPLVGFFHIPYSSMFFERLAGKSLELLQDQSYSLIVGWYLFPYGAVASYISTISGIPYVLLHAGSDINRLAKHPNLKNIVARDLLNASAIITPHNSVVTDSLVSLGANRKNLKHYGRGTRFLKHHPASVRTLGQLVILLRNLVVEEATWFDWGIINSSVELDFNNEKKIVCVYGKVSQSKRIKEVIEEINKVPAEVCFSVVMILSGAREELESLYAFTRTLTYSMTRIFFLPPLSVALLHEVLGLCDGGICVEESFQVKNHLSRRLREMMCFSIVPIVSKDFLELPYYRDTLISGENCLVIEAISDLSHVLHLLLTDQQLFSHLKRGVVLTSQYVESKMADSNPIAIAIGQCAERVRYD</sequence>
<dbReference type="AlphaFoldDB" id="A0A5N7JV72"/>
<accession>A0A5N7JV72</accession>
<dbReference type="GO" id="GO:0016740">
    <property type="term" value="F:transferase activity"/>
    <property type="evidence" value="ECO:0007669"/>
    <property type="project" value="UniProtKB-KW"/>
</dbReference>
<gene>
    <name evidence="1" type="ORF">F0170_15580</name>
</gene>
<proteinExistence type="predicted"/>
<evidence type="ECO:0000313" key="1">
    <source>
        <dbReference type="EMBL" id="MPQ85284.1"/>
    </source>
</evidence>
<dbReference type="Proteomes" id="UP000325438">
    <property type="component" value="Unassembled WGS sequence"/>
</dbReference>